<proteinExistence type="predicted"/>
<dbReference type="VEuPathDB" id="FungiDB:PLEOSDRAFT_1086035"/>
<feature type="region of interest" description="Disordered" evidence="1">
    <location>
        <begin position="210"/>
        <end position="230"/>
    </location>
</feature>
<dbReference type="EMBL" id="KL198011">
    <property type="protein sequence ID" value="KDQ25087.1"/>
    <property type="molecule type" value="Genomic_DNA"/>
</dbReference>
<dbReference type="HOGENOM" id="CLU_1046307_0_0_1"/>
<gene>
    <name evidence="2" type="ORF">PLEOSDRAFT_1086035</name>
</gene>
<organism evidence="2 3">
    <name type="scientific">Pleurotus ostreatus (strain PC15)</name>
    <name type="common">Oyster mushroom</name>
    <dbReference type="NCBI Taxonomy" id="1137138"/>
    <lineage>
        <taxon>Eukaryota</taxon>
        <taxon>Fungi</taxon>
        <taxon>Dikarya</taxon>
        <taxon>Basidiomycota</taxon>
        <taxon>Agaricomycotina</taxon>
        <taxon>Agaricomycetes</taxon>
        <taxon>Agaricomycetidae</taxon>
        <taxon>Agaricales</taxon>
        <taxon>Pleurotineae</taxon>
        <taxon>Pleurotaceae</taxon>
        <taxon>Pleurotus</taxon>
    </lineage>
</organism>
<name>A0A067NLV3_PLEO1</name>
<dbReference type="InParanoid" id="A0A067NLV3"/>
<sequence>MRATFGIKNDSQILDAVTQQGLDISPEEVALARKDGTAPTLDPIRICWFDLKSWWNEEVGLLFAKEMRKTYPEYNEEDIQNQFFNRLTSMHKKLNNLIPKPGGPSTEEIRAASLKSARQRSRMNKIFSGRNNTATILADSAQNPMYSLVAEMVSELGIDGMSSDESDTDDFPNSFNVSYMPWRSFDVNQLLTWLDKSKNRKNIYGNVVSGARPVKRNRPDDATSSRRPAKFGLPRNFYNDHWYNQLTPSEQRQLSVLPAVVLPKLS</sequence>
<protein>
    <submittedName>
        <fullName evidence="2">Uncharacterized protein</fullName>
    </submittedName>
</protein>
<evidence type="ECO:0000313" key="3">
    <source>
        <dbReference type="Proteomes" id="UP000027073"/>
    </source>
</evidence>
<dbReference type="OrthoDB" id="3224221at2759"/>
<dbReference type="AlphaFoldDB" id="A0A067NLV3"/>
<accession>A0A067NLV3</accession>
<dbReference type="Proteomes" id="UP000027073">
    <property type="component" value="Unassembled WGS sequence"/>
</dbReference>
<evidence type="ECO:0000256" key="1">
    <source>
        <dbReference type="SAM" id="MobiDB-lite"/>
    </source>
</evidence>
<evidence type="ECO:0000313" key="2">
    <source>
        <dbReference type="EMBL" id="KDQ25087.1"/>
    </source>
</evidence>
<dbReference type="STRING" id="1137138.A0A067NLV3"/>
<reference evidence="3" key="1">
    <citation type="journal article" date="2014" name="Proc. Natl. Acad. Sci. U.S.A.">
        <title>Extensive sampling of basidiomycete genomes demonstrates inadequacy of the white-rot/brown-rot paradigm for wood decay fungi.</title>
        <authorList>
            <person name="Riley R."/>
            <person name="Salamov A.A."/>
            <person name="Brown D.W."/>
            <person name="Nagy L.G."/>
            <person name="Floudas D."/>
            <person name="Held B.W."/>
            <person name="Levasseur A."/>
            <person name="Lombard V."/>
            <person name="Morin E."/>
            <person name="Otillar R."/>
            <person name="Lindquist E.A."/>
            <person name="Sun H."/>
            <person name="LaButti K.M."/>
            <person name="Schmutz J."/>
            <person name="Jabbour D."/>
            <person name="Luo H."/>
            <person name="Baker S.E."/>
            <person name="Pisabarro A.G."/>
            <person name="Walton J.D."/>
            <person name="Blanchette R.A."/>
            <person name="Henrissat B."/>
            <person name="Martin F."/>
            <person name="Cullen D."/>
            <person name="Hibbett D.S."/>
            <person name="Grigoriev I.V."/>
        </authorList>
    </citation>
    <scope>NUCLEOTIDE SEQUENCE [LARGE SCALE GENOMIC DNA]</scope>
    <source>
        <strain evidence="3">PC15</strain>
    </source>
</reference>